<proteinExistence type="inferred from homology"/>
<dbReference type="Pfam" id="PF05193">
    <property type="entry name" value="Peptidase_M16_C"/>
    <property type="match status" value="1"/>
</dbReference>
<organism evidence="5 6">
    <name type="scientific">Candidatus Dojkabacteria bacterium</name>
    <dbReference type="NCBI Taxonomy" id="2099670"/>
    <lineage>
        <taxon>Bacteria</taxon>
        <taxon>Candidatus Dojkabacteria</taxon>
    </lineage>
</organism>
<dbReference type="PANTHER" id="PTHR11851">
    <property type="entry name" value="METALLOPROTEASE"/>
    <property type="match status" value="1"/>
</dbReference>
<dbReference type="InterPro" id="IPR001431">
    <property type="entry name" value="Pept_M16_Zn_BS"/>
</dbReference>
<feature type="domain" description="Peptidase M16 N-terminal" evidence="3">
    <location>
        <begin position="14"/>
        <end position="161"/>
    </location>
</feature>
<dbReference type="GO" id="GO:0004222">
    <property type="term" value="F:metalloendopeptidase activity"/>
    <property type="evidence" value="ECO:0007669"/>
    <property type="project" value="InterPro"/>
</dbReference>
<protein>
    <submittedName>
        <fullName evidence="5">Insulinase family protein</fullName>
    </submittedName>
</protein>
<dbReference type="Pfam" id="PF00675">
    <property type="entry name" value="Peptidase_M16"/>
    <property type="match status" value="1"/>
</dbReference>
<dbReference type="PROSITE" id="PS00143">
    <property type="entry name" value="INSULINASE"/>
    <property type="match status" value="1"/>
</dbReference>
<dbReference type="InterPro" id="IPR011249">
    <property type="entry name" value="Metalloenz_LuxS/M16"/>
</dbReference>
<gene>
    <name evidence="5" type="ORF">H3C67_00290</name>
</gene>
<dbReference type="InterPro" id="IPR050361">
    <property type="entry name" value="MPP/UQCRC_Complex"/>
</dbReference>
<evidence type="ECO:0000259" key="3">
    <source>
        <dbReference type="Pfam" id="PF00675"/>
    </source>
</evidence>
<dbReference type="PANTHER" id="PTHR11851:SF49">
    <property type="entry name" value="MITOCHONDRIAL-PROCESSING PEPTIDASE SUBUNIT ALPHA"/>
    <property type="match status" value="1"/>
</dbReference>
<dbReference type="Proteomes" id="UP000781173">
    <property type="component" value="Unassembled WGS sequence"/>
</dbReference>
<accession>A0A952AH09</accession>
<sequence length="423" mass="47414">MKPDFKITKSGVRTLLVDNNTSPSVAIVVLAGVGSRYETDAEAGIAHFVEHTLFKGSEKYPTSKIIGMEIELLGGTSNAFTSYDYTGYYIKIPKDNFEKSFEILADMINSPLFIESEIEKEKGVICEEIKMYNDLPRSRVSEIFTENLFARHPLGRNIAGTQETVKATSREQLRLFAEKYYTKANLLISIAGNFDKELAEELCEIHFGSLPQGQTIEPQHFSNHRISKNLVVENKDLEQAHIVMGGYAPRRNSKNKYALQIGNSILSYGFGSKLFQKIRDELGLAYYIGASISSYADTGRYSIALGTDKKNAKKAIEAILTELESLIKGDFSDKDFERARNYLLGSMTTDLEAAEDIAVWFGLQKLLKDELLSVDEYINRLNSENRNSVINAWREMLEGKEILIATLAPANTDFSNLTANINL</sequence>
<reference evidence="5" key="1">
    <citation type="journal article" date="2022" name="ISME J.">
        <title>A general approach to explore prokaryotic protein glycosylation reveals the unique surface layer modulation of an anammox bacterium.</title>
        <authorList>
            <person name="Pabst M."/>
            <person name="Grouzdev D.S."/>
            <person name="Lawson C.E."/>
            <person name="Kleikamp H.B.C."/>
            <person name="de Ram C."/>
            <person name="Louwen R."/>
            <person name="Lin Y.M."/>
            <person name="Lucker S."/>
            <person name="van Loosdrecht M.C.M."/>
            <person name="Laureni M."/>
        </authorList>
    </citation>
    <scope>NUCLEOTIDE SEQUENCE</scope>
    <source>
        <strain evidence="5">BROCD043</strain>
    </source>
</reference>
<evidence type="ECO:0000313" key="6">
    <source>
        <dbReference type="Proteomes" id="UP000781173"/>
    </source>
</evidence>
<feature type="domain" description="Peptidase M16 C-terminal" evidence="4">
    <location>
        <begin position="169"/>
        <end position="342"/>
    </location>
</feature>
<dbReference type="Gene3D" id="3.30.830.10">
    <property type="entry name" value="Metalloenzyme, LuxS/M16 peptidase-like"/>
    <property type="match status" value="2"/>
</dbReference>
<dbReference type="GO" id="GO:0046872">
    <property type="term" value="F:metal ion binding"/>
    <property type="evidence" value="ECO:0007669"/>
    <property type="project" value="InterPro"/>
</dbReference>
<comment type="similarity">
    <text evidence="1 2">Belongs to the peptidase M16 family.</text>
</comment>
<dbReference type="GO" id="GO:0006508">
    <property type="term" value="P:proteolysis"/>
    <property type="evidence" value="ECO:0007669"/>
    <property type="project" value="InterPro"/>
</dbReference>
<dbReference type="EMBL" id="JACFOF010000001">
    <property type="protein sequence ID" value="MBW7953214.1"/>
    <property type="molecule type" value="Genomic_DNA"/>
</dbReference>
<comment type="caution">
    <text evidence="5">The sequence shown here is derived from an EMBL/GenBank/DDBJ whole genome shotgun (WGS) entry which is preliminary data.</text>
</comment>
<evidence type="ECO:0000256" key="2">
    <source>
        <dbReference type="RuleBase" id="RU004447"/>
    </source>
</evidence>
<evidence type="ECO:0000259" key="4">
    <source>
        <dbReference type="Pfam" id="PF05193"/>
    </source>
</evidence>
<dbReference type="AlphaFoldDB" id="A0A952AH09"/>
<dbReference type="InterPro" id="IPR011765">
    <property type="entry name" value="Pept_M16_N"/>
</dbReference>
<name>A0A952AH09_9BACT</name>
<evidence type="ECO:0000313" key="5">
    <source>
        <dbReference type="EMBL" id="MBW7953214.1"/>
    </source>
</evidence>
<dbReference type="InterPro" id="IPR007863">
    <property type="entry name" value="Peptidase_M16_C"/>
</dbReference>
<dbReference type="SUPFAM" id="SSF63411">
    <property type="entry name" value="LuxS/MPP-like metallohydrolase"/>
    <property type="match status" value="2"/>
</dbReference>
<evidence type="ECO:0000256" key="1">
    <source>
        <dbReference type="ARBA" id="ARBA00007261"/>
    </source>
</evidence>